<dbReference type="EMBL" id="JYDQ01003572">
    <property type="protein sequence ID" value="KRY02680.1"/>
    <property type="molecule type" value="Genomic_DNA"/>
</dbReference>
<dbReference type="AlphaFoldDB" id="A0A0V0YRB4"/>
<organism evidence="1 2">
    <name type="scientific">Trichinella patagoniensis</name>
    <dbReference type="NCBI Taxonomy" id="990121"/>
    <lineage>
        <taxon>Eukaryota</taxon>
        <taxon>Metazoa</taxon>
        <taxon>Ecdysozoa</taxon>
        <taxon>Nematoda</taxon>
        <taxon>Enoplea</taxon>
        <taxon>Dorylaimia</taxon>
        <taxon>Trichinellida</taxon>
        <taxon>Trichinellidae</taxon>
        <taxon>Trichinella</taxon>
    </lineage>
</organism>
<comment type="caution">
    <text evidence="1">The sequence shown here is derived from an EMBL/GenBank/DDBJ whole genome shotgun (WGS) entry which is preliminary data.</text>
</comment>
<name>A0A0V0YRB4_9BILA</name>
<reference evidence="1 2" key="1">
    <citation type="submission" date="2015-01" db="EMBL/GenBank/DDBJ databases">
        <title>Evolution of Trichinella species and genotypes.</title>
        <authorList>
            <person name="Korhonen P.K."/>
            <person name="Edoardo P."/>
            <person name="Giuseppe L.R."/>
            <person name="Gasser R.B."/>
        </authorList>
    </citation>
    <scope>NUCLEOTIDE SEQUENCE [LARGE SCALE GENOMIC DNA]</scope>
    <source>
        <strain evidence="1">ISS2496</strain>
    </source>
</reference>
<evidence type="ECO:0000313" key="1">
    <source>
        <dbReference type="EMBL" id="KRY02680.1"/>
    </source>
</evidence>
<gene>
    <name evidence="1" type="ORF">T12_449</name>
</gene>
<dbReference type="Proteomes" id="UP000054783">
    <property type="component" value="Unassembled WGS sequence"/>
</dbReference>
<evidence type="ECO:0000313" key="2">
    <source>
        <dbReference type="Proteomes" id="UP000054783"/>
    </source>
</evidence>
<accession>A0A0V0YRB4</accession>
<protein>
    <submittedName>
        <fullName evidence="1">Uncharacterized protein</fullName>
    </submittedName>
</protein>
<sequence length="39" mass="4457">MPSRRAGFVIFSRFQANLRADFAISAGSRWRTINHSTCQ</sequence>
<keyword evidence="2" id="KW-1185">Reference proteome</keyword>
<proteinExistence type="predicted"/>